<gene>
    <name evidence="1" type="ORF">M9Y10_003481</name>
</gene>
<evidence type="ECO:0000313" key="2">
    <source>
        <dbReference type="Proteomes" id="UP001470230"/>
    </source>
</evidence>
<keyword evidence="2" id="KW-1185">Reference proteome</keyword>
<protein>
    <submittedName>
        <fullName evidence="1">Uncharacterized protein</fullName>
    </submittedName>
</protein>
<accession>A0ABR2JQW3</accession>
<dbReference type="EMBL" id="JAPFFF010000010">
    <property type="protein sequence ID" value="KAK8880791.1"/>
    <property type="molecule type" value="Genomic_DNA"/>
</dbReference>
<sequence length="99" mass="11292">MSSSIGIGYSVDYELAKGIGEAGKGLFDFVLFGDDMRSKVINQLLQNLNGLCKIDISIENNESYRVSFNNQATFYFKSSKERDDKISIEIEREFKANRY</sequence>
<dbReference type="Proteomes" id="UP001470230">
    <property type="component" value="Unassembled WGS sequence"/>
</dbReference>
<organism evidence="1 2">
    <name type="scientific">Tritrichomonas musculus</name>
    <dbReference type="NCBI Taxonomy" id="1915356"/>
    <lineage>
        <taxon>Eukaryota</taxon>
        <taxon>Metamonada</taxon>
        <taxon>Parabasalia</taxon>
        <taxon>Tritrichomonadida</taxon>
        <taxon>Tritrichomonadidae</taxon>
        <taxon>Tritrichomonas</taxon>
    </lineage>
</organism>
<comment type="caution">
    <text evidence="1">The sequence shown here is derived from an EMBL/GenBank/DDBJ whole genome shotgun (WGS) entry which is preliminary data.</text>
</comment>
<reference evidence="1 2" key="1">
    <citation type="submission" date="2024-04" db="EMBL/GenBank/DDBJ databases">
        <title>Tritrichomonas musculus Genome.</title>
        <authorList>
            <person name="Alves-Ferreira E."/>
            <person name="Grigg M."/>
            <person name="Lorenzi H."/>
            <person name="Galac M."/>
        </authorList>
    </citation>
    <scope>NUCLEOTIDE SEQUENCE [LARGE SCALE GENOMIC DNA]</scope>
    <source>
        <strain evidence="1 2">EAF2021</strain>
    </source>
</reference>
<name>A0ABR2JQW3_9EUKA</name>
<evidence type="ECO:0000313" key="1">
    <source>
        <dbReference type="EMBL" id="KAK8880791.1"/>
    </source>
</evidence>
<proteinExistence type="predicted"/>